<evidence type="ECO:0000256" key="1">
    <source>
        <dbReference type="SAM" id="Phobius"/>
    </source>
</evidence>
<feature type="transmembrane region" description="Helical" evidence="1">
    <location>
        <begin position="207"/>
        <end position="227"/>
    </location>
</feature>
<keyword evidence="1" id="KW-0812">Transmembrane</keyword>
<keyword evidence="3" id="KW-1185">Reference proteome</keyword>
<dbReference type="Proteomes" id="UP000027222">
    <property type="component" value="Unassembled WGS sequence"/>
</dbReference>
<keyword evidence="1" id="KW-0472">Membrane</keyword>
<dbReference type="AlphaFoldDB" id="A0A067TGP1"/>
<organism evidence="2 3">
    <name type="scientific">Galerina marginata (strain CBS 339.88)</name>
    <dbReference type="NCBI Taxonomy" id="685588"/>
    <lineage>
        <taxon>Eukaryota</taxon>
        <taxon>Fungi</taxon>
        <taxon>Dikarya</taxon>
        <taxon>Basidiomycota</taxon>
        <taxon>Agaricomycotina</taxon>
        <taxon>Agaricomycetes</taxon>
        <taxon>Agaricomycetidae</taxon>
        <taxon>Agaricales</taxon>
        <taxon>Agaricineae</taxon>
        <taxon>Strophariaceae</taxon>
        <taxon>Galerina</taxon>
    </lineage>
</organism>
<proteinExistence type="predicted"/>
<evidence type="ECO:0000313" key="3">
    <source>
        <dbReference type="Proteomes" id="UP000027222"/>
    </source>
</evidence>
<keyword evidence="1" id="KW-1133">Transmembrane helix</keyword>
<dbReference type="HOGENOM" id="CLU_1124615_0_0_1"/>
<protein>
    <recommendedName>
        <fullName evidence="4">Mid2 domain-containing protein</fullName>
    </recommendedName>
</protein>
<dbReference type="OrthoDB" id="3266934at2759"/>
<evidence type="ECO:0000313" key="2">
    <source>
        <dbReference type="EMBL" id="KDR81492.1"/>
    </source>
</evidence>
<reference evidence="3" key="1">
    <citation type="journal article" date="2014" name="Proc. Natl. Acad. Sci. U.S.A.">
        <title>Extensive sampling of basidiomycete genomes demonstrates inadequacy of the white-rot/brown-rot paradigm for wood decay fungi.</title>
        <authorList>
            <person name="Riley R."/>
            <person name="Salamov A.A."/>
            <person name="Brown D.W."/>
            <person name="Nagy L.G."/>
            <person name="Floudas D."/>
            <person name="Held B.W."/>
            <person name="Levasseur A."/>
            <person name="Lombard V."/>
            <person name="Morin E."/>
            <person name="Otillar R."/>
            <person name="Lindquist E.A."/>
            <person name="Sun H."/>
            <person name="LaButti K.M."/>
            <person name="Schmutz J."/>
            <person name="Jabbour D."/>
            <person name="Luo H."/>
            <person name="Baker S.E."/>
            <person name="Pisabarro A.G."/>
            <person name="Walton J.D."/>
            <person name="Blanchette R.A."/>
            <person name="Henrissat B."/>
            <person name="Martin F."/>
            <person name="Cullen D."/>
            <person name="Hibbett D.S."/>
            <person name="Grigoriev I.V."/>
        </authorList>
    </citation>
    <scope>NUCLEOTIDE SEQUENCE [LARGE SCALE GENOMIC DNA]</scope>
    <source>
        <strain evidence="3">CBS 339.88</strain>
    </source>
</reference>
<gene>
    <name evidence="2" type="ORF">GALMADRAFT_134924</name>
</gene>
<dbReference type="EMBL" id="KL142370">
    <property type="protein sequence ID" value="KDR81492.1"/>
    <property type="molecule type" value="Genomic_DNA"/>
</dbReference>
<name>A0A067TGP1_GALM3</name>
<evidence type="ECO:0008006" key="4">
    <source>
        <dbReference type="Google" id="ProtNLM"/>
    </source>
</evidence>
<sequence>MSISMPPPPPLLPASPPPPSTITSIATIHAITTATKTVSQISPSTVSKPSTSIQLFSFTSLKNTTSCSALELSWSYSGQAAVAMTLIVQDQMVPSAPMLITGSSTGNLPTTSVSFRTLTTDVPSNADNYIWPSVDVNEGWYTAKAFDTAASLGISAVSEPFFVSRGTNTSCFSPDPTNATAATSSVPANATSTFPSPRRGALHSGDIIGISLGVTVGIIFLFAAFIFPRMCRRELPSPKGRRPYLLY</sequence>
<accession>A0A067TGP1</accession>